<dbReference type="EMBL" id="VSWC01000157">
    <property type="protein sequence ID" value="KAA1074913.1"/>
    <property type="molecule type" value="Genomic_DNA"/>
</dbReference>
<evidence type="ECO:0000313" key="3">
    <source>
        <dbReference type="EMBL" id="KAA1074913.1"/>
    </source>
</evidence>
<evidence type="ECO:0000256" key="1">
    <source>
        <dbReference type="SAM" id="MobiDB-lite"/>
    </source>
</evidence>
<keyword evidence="4" id="KW-1185">Reference proteome</keyword>
<proteinExistence type="predicted"/>
<feature type="region of interest" description="Disordered" evidence="1">
    <location>
        <begin position="9"/>
        <end position="69"/>
    </location>
</feature>
<sequence length="695" mass="78281">MPFLYNLLMGKLERPSNGNDSEDSDSSEDGSIDLSAFEDPAPPDNLPVSTLQADPLEDPNPRIPISLTEDDANEVDSNVLRPSRNPLIRRQKQNEDIARTICSMVAFGRNRRHNGQQLMKGLLFIACGVTERVSRYLNYVGLSCSRRTAHCGLAALGKEAEKKIKRLFSNTDANIFSPAACIDNLDFQQSIHTKSVADSSTMFHGTWGYIHHLPHTFFNHLNHDELTLAALKLALKKSTNLEVQPRHFAPTVISDRYFKLTLKSQLTSVFLRYVASSSQKNPPLADHPPPVRPIKLEKPNLNMLKLMMASDNSSEGIGDVLSGLNKQAGLDPERFSSRLQIIEGDLGTCMNVLSLCELRIPAAYSKTSLANLISIPGAAHTMWNFAQSIFLHHWGDQTNRQDTGAWRVLKALGIPQEKPVTKRDFTLMISNMEKIHEADLLYCMLVVMGIENETLPEELPSMTSASIQDVVEKTFDQFLSGEALEIAINKKQTKLINLLLRIRDFGTVIEVNRATKAGDTGRLIFMWKRWAVMGQGLKKLVHYSRHLPQLILLLEVILPKSLANVIENLMLLCPSGREGHFVATDFYLEVQNFWLKYFYNHSGIGTNIKRLRDVFSINIPVLKSLMQVLNRESGMNVVQQSHKNKIKNVSINSFVRFAKQYNICLDEDKPKDFVPTSISDVYQQGIDAIQEDWID</sequence>
<dbReference type="AlphaFoldDB" id="A0A5B0MFG1"/>
<evidence type="ECO:0000259" key="2">
    <source>
        <dbReference type="Pfam" id="PF20231"/>
    </source>
</evidence>
<dbReference type="OrthoDB" id="2500569at2759"/>
<reference evidence="3 4" key="1">
    <citation type="submission" date="2019-05" db="EMBL/GenBank/DDBJ databases">
        <title>Emergence of the Ug99 lineage of the wheat stem rust pathogen through somatic hybridization.</title>
        <authorList>
            <person name="Li F."/>
            <person name="Upadhyaya N.M."/>
            <person name="Sperschneider J."/>
            <person name="Matny O."/>
            <person name="Nguyen-Phuc H."/>
            <person name="Mago R."/>
            <person name="Raley C."/>
            <person name="Miller M.E."/>
            <person name="Silverstein K.A.T."/>
            <person name="Henningsen E."/>
            <person name="Hirsch C.D."/>
            <person name="Visser B."/>
            <person name="Pretorius Z.A."/>
            <person name="Steffenson B.J."/>
            <person name="Schwessinger B."/>
            <person name="Dodds P.N."/>
            <person name="Figueroa M."/>
        </authorList>
    </citation>
    <scope>NUCLEOTIDE SEQUENCE [LARGE SCALE GENOMIC DNA]</scope>
    <source>
        <strain evidence="3">21-0</strain>
    </source>
</reference>
<feature type="domain" description="DUF6589" evidence="2">
    <location>
        <begin position="248"/>
        <end position="642"/>
    </location>
</feature>
<protein>
    <recommendedName>
        <fullName evidence="2">DUF6589 domain-containing protein</fullName>
    </recommendedName>
</protein>
<dbReference type="InterPro" id="IPR046496">
    <property type="entry name" value="DUF6589"/>
</dbReference>
<comment type="caution">
    <text evidence="3">The sequence shown here is derived from an EMBL/GenBank/DDBJ whole genome shotgun (WGS) entry which is preliminary data.</text>
</comment>
<organism evidence="3 4">
    <name type="scientific">Puccinia graminis f. sp. tritici</name>
    <dbReference type="NCBI Taxonomy" id="56615"/>
    <lineage>
        <taxon>Eukaryota</taxon>
        <taxon>Fungi</taxon>
        <taxon>Dikarya</taxon>
        <taxon>Basidiomycota</taxon>
        <taxon>Pucciniomycotina</taxon>
        <taxon>Pucciniomycetes</taxon>
        <taxon>Pucciniales</taxon>
        <taxon>Pucciniaceae</taxon>
        <taxon>Puccinia</taxon>
    </lineage>
</organism>
<feature type="compositionally biased region" description="Acidic residues" evidence="1">
    <location>
        <begin position="20"/>
        <end position="31"/>
    </location>
</feature>
<dbReference type="Pfam" id="PF20231">
    <property type="entry name" value="DUF6589"/>
    <property type="match status" value="1"/>
</dbReference>
<dbReference type="Proteomes" id="UP000324748">
    <property type="component" value="Unassembled WGS sequence"/>
</dbReference>
<evidence type="ECO:0000313" key="4">
    <source>
        <dbReference type="Proteomes" id="UP000324748"/>
    </source>
</evidence>
<accession>A0A5B0MFG1</accession>
<name>A0A5B0MFG1_PUCGR</name>
<gene>
    <name evidence="3" type="ORF">PGT21_024552</name>
</gene>